<accession>A0ABD2C663</accession>
<name>A0ABD2C663_VESSQ</name>
<feature type="region of interest" description="Disordered" evidence="1">
    <location>
        <begin position="69"/>
        <end position="121"/>
    </location>
</feature>
<dbReference type="AlphaFoldDB" id="A0ABD2C663"/>
<reference evidence="2 3" key="1">
    <citation type="journal article" date="2024" name="Ann. Entomol. Soc. Am.">
        <title>Genomic analyses of the southern and eastern yellowjacket wasps (Hymenoptera: Vespidae) reveal evolutionary signatures of social life.</title>
        <authorList>
            <person name="Catto M.A."/>
            <person name="Caine P.B."/>
            <person name="Orr S.E."/>
            <person name="Hunt B.G."/>
            <person name="Goodisman M.A.D."/>
        </authorList>
    </citation>
    <scope>NUCLEOTIDE SEQUENCE [LARGE SCALE GENOMIC DNA]</scope>
    <source>
        <strain evidence="2">233</strain>
        <tissue evidence="2">Head and thorax</tissue>
    </source>
</reference>
<feature type="region of interest" description="Disordered" evidence="1">
    <location>
        <begin position="1"/>
        <end position="40"/>
    </location>
</feature>
<feature type="compositionally biased region" description="Gly residues" evidence="1">
    <location>
        <begin position="95"/>
        <end position="104"/>
    </location>
</feature>
<organism evidence="2 3">
    <name type="scientific">Vespula squamosa</name>
    <name type="common">Southern yellow jacket</name>
    <name type="synonym">Wasp</name>
    <dbReference type="NCBI Taxonomy" id="30214"/>
    <lineage>
        <taxon>Eukaryota</taxon>
        <taxon>Metazoa</taxon>
        <taxon>Ecdysozoa</taxon>
        <taxon>Arthropoda</taxon>
        <taxon>Hexapoda</taxon>
        <taxon>Insecta</taxon>
        <taxon>Pterygota</taxon>
        <taxon>Neoptera</taxon>
        <taxon>Endopterygota</taxon>
        <taxon>Hymenoptera</taxon>
        <taxon>Apocrita</taxon>
        <taxon>Aculeata</taxon>
        <taxon>Vespoidea</taxon>
        <taxon>Vespidae</taxon>
        <taxon>Vespinae</taxon>
        <taxon>Vespula</taxon>
    </lineage>
</organism>
<proteinExistence type="predicted"/>
<dbReference type="Proteomes" id="UP001607302">
    <property type="component" value="Unassembled WGS sequence"/>
</dbReference>
<keyword evidence="3" id="KW-1185">Reference proteome</keyword>
<dbReference type="EMBL" id="JAUDFV010000020">
    <property type="protein sequence ID" value="KAL2740541.1"/>
    <property type="molecule type" value="Genomic_DNA"/>
</dbReference>
<gene>
    <name evidence="2" type="ORF">V1478_000682</name>
</gene>
<sequence>MQRSPREFSFSSEQESLSPTTDSSLFEPPSFSGSGSLTTSTLLITNNIQTRVGELALVDEERYYVEREGVPLWWSKSGGSDSNGSDDGGDDDGSSGSGDGSSGDGDGDGDGDGPPRLVEFP</sequence>
<evidence type="ECO:0000256" key="1">
    <source>
        <dbReference type="SAM" id="MobiDB-lite"/>
    </source>
</evidence>
<evidence type="ECO:0000313" key="2">
    <source>
        <dbReference type="EMBL" id="KAL2740541.1"/>
    </source>
</evidence>
<evidence type="ECO:0000313" key="3">
    <source>
        <dbReference type="Proteomes" id="UP001607302"/>
    </source>
</evidence>
<feature type="compositionally biased region" description="Low complexity" evidence="1">
    <location>
        <begin position="7"/>
        <end position="19"/>
    </location>
</feature>
<protein>
    <submittedName>
        <fullName evidence="2">Uncharacterized protein</fullName>
    </submittedName>
</protein>
<comment type="caution">
    <text evidence="2">The sequence shown here is derived from an EMBL/GenBank/DDBJ whole genome shotgun (WGS) entry which is preliminary data.</text>
</comment>